<evidence type="ECO:0000256" key="3">
    <source>
        <dbReference type="ARBA" id="ARBA00022448"/>
    </source>
</evidence>
<dbReference type="GO" id="GO:0012507">
    <property type="term" value="C:ER to Golgi transport vesicle membrane"/>
    <property type="evidence" value="ECO:0007669"/>
    <property type="project" value="TreeGrafter"/>
</dbReference>
<evidence type="ECO:0000256" key="10">
    <source>
        <dbReference type="ARBA" id="ARBA00037983"/>
    </source>
</evidence>
<dbReference type="GO" id="GO:0015031">
    <property type="term" value="P:protein transport"/>
    <property type="evidence" value="ECO:0007669"/>
    <property type="project" value="UniProtKB-KW"/>
</dbReference>
<evidence type="ECO:0000256" key="4">
    <source>
        <dbReference type="ARBA" id="ARBA00022692"/>
    </source>
</evidence>
<evidence type="ECO:0000256" key="7">
    <source>
        <dbReference type="ARBA" id="ARBA00022989"/>
    </source>
</evidence>
<dbReference type="PIRSF" id="PIRSF028865">
    <property type="entry name" value="Membrin-2"/>
    <property type="match status" value="1"/>
</dbReference>
<protein>
    <recommendedName>
        <fullName evidence="11 12">Protein transport protein BOS1</fullName>
    </recommendedName>
</protein>
<gene>
    <name evidence="16" type="ORF">K452DRAFT_314550</name>
</gene>
<feature type="compositionally biased region" description="Low complexity" evidence="14">
    <location>
        <begin position="38"/>
        <end position="50"/>
    </location>
</feature>
<comment type="similarity">
    <text evidence="10 12">Belongs to the BOS1 family.</text>
</comment>
<comment type="function">
    <text evidence="12">SNARE required for protein transport between the ER and the Golgi complex.</text>
</comment>
<evidence type="ECO:0000256" key="6">
    <source>
        <dbReference type="ARBA" id="ARBA00022927"/>
    </source>
</evidence>
<dbReference type="EMBL" id="ML995474">
    <property type="protein sequence ID" value="KAF2147373.1"/>
    <property type="molecule type" value="Genomic_DNA"/>
</dbReference>
<dbReference type="GO" id="GO:0031201">
    <property type="term" value="C:SNARE complex"/>
    <property type="evidence" value="ECO:0007669"/>
    <property type="project" value="TreeGrafter"/>
</dbReference>
<feature type="transmembrane region" description="Helical" evidence="15">
    <location>
        <begin position="246"/>
        <end position="266"/>
    </location>
</feature>
<keyword evidence="8" id="KW-0333">Golgi apparatus</keyword>
<dbReference type="RefSeq" id="XP_033403081.1">
    <property type="nucleotide sequence ID" value="XM_033543765.1"/>
</dbReference>
<evidence type="ECO:0000313" key="16">
    <source>
        <dbReference type="EMBL" id="KAF2147373.1"/>
    </source>
</evidence>
<dbReference type="GO" id="GO:0006888">
    <property type="term" value="P:endoplasmic reticulum to Golgi vesicle-mediated transport"/>
    <property type="evidence" value="ECO:0007669"/>
    <property type="project" value="TreeGrafter"/>
</dbReference>
<evidence type="ECO:0000256" key="11">
    <source>
        <dbReference type="ARBA" id="ARBA00040957"/>
    </source>
</evidence>
<keyword evidence="13" id="KW-0175">Coiled coil</keyword>
<proteinExistence type="inferred from homology"/>
<evidence type="ECO:0000313" key="17">
    <source>
        <dbReference type="Proteomes" id="UP000799438"/>
    </source>
</evidence>
<dbReference type="Pfam" id="PF12352">
    <property type="entry name" value="V-SNARE_C"/>
    <property type="match status" value="1"/>
</dbReference>
<evidence type="ECO:0000256" key="12">
    <source>
        <dbReference type="PIRNR" id="PIRNR028865"/>
    </source>
</evidence>
<keyword evidence="9 12" id="KW-0472">Membrane</keyword>
<dbReference type="GO" id="GO:0006906">
    <property type="term" value="P:vesicle fusion"/>
    <property type="evidence" value="ECO:0007669"/>
    <property type="project" value="TreeGrafter"/>
</dbReference>
<keyword evidence="6 12" id="KW-0653">Protein transport</keyword>
<evidence type="ECO:0000256" key="13">
    <source>
        <dbReference type="SAM" id="Coils"/>
    </source>
</evidence>
<dbReference type="PANTHER" id="PTHR21230:SF1">
    <property type="entry name" value="GOLGI SNAP RECEPTOR COMPLEX MEMBER 2"/>
    <property type="match status" value="1"/>
</dbReference>
<evidence type="ECO:0000256" key="15">
    <source>
        <dbReference type="SAM" id="Phobius"/>
    </source>
</evidence>
<dbReference type="InterPro" id="IPR027027">
    <property type="entry name" value="GOSR2/Membrin/Bos1"/>
</dbReference>
<dbReference type="Proteomes" id="UP000799438">
    <property type="component" value="Unassembled WGS sequence"/>
</dbReference>
<accession>A0A6A6BVK5</accession>
<feature type="compositionally biased region" description="Polar residues" evidence="14">
    <location>
        <begin position="8"/>
        <end position="27"/>
    </location>
</feature>
<dbReference type="PANTHER" id="PTHR21230">
    <property type="entry name" value="VESICLE TRANSPORT V-SNARE PROTEIN VTI1-RELATED"/>
    <property type="match status" value="1"/>
</dbReference>
<reference evidence="16" key="1">
    <citation type="journal article" date="2020" name="Stud. Mycol.">
        <title>101 Dothideomycetes genomes: a test case for predicting lifestyles and emergence of pathogens.</title>
        <authorList>
            <person name="Haridas S."/>
            <person name="Albert R."/>
            <person name="Binder M."/>
            <person name="Bloem J."/>
            <person name="Labutti K."/>
            <person name="Salamov A."/>
            <person name="Andreopoulos B."/>
            <person name="Baker S."/>
            <person name="Barry K."/>
            <person name="Bills G."/>
            <person name="Bluhm B."/>
            <person name="Cannon C."/>
            <person name="Castanera R."/>
            <person name="Culley D."/>
            <person name="Daum C."/>
            <person name="Ezra D."/>
            <person name="Gonzalez J."/>
            <person name="Henrissat B."/>
            <person name="Kuo A."/>
            <person name="Liang C."/>
            <person name="Lipzen A."/>
            <person name="Lutzoni F."/>
            <person name="Magnuson J."/>
            <person name="Mondo S."/>
            <person name="Nolan M."/>
            <person name="Ohm R."/>
            <person name="Pangilinan J."/>
            <person name="Park H.-J."/>
            <person name="Ramirez L."/>
            <person name="Alfaro M."/>
            <person name="Sun H."/>
            <person name="Tritt A."/>
            <person name="Yoshinaga Y."/>
            <person name="Zwiers L.-H."/>
            <person name="Turgeon B."/>
            <person name="Goodwin S."/>
            <person name="Spatafora J."/>
            <person name="Crous P."/>
            <person name="Grigoriev I."/>
        </authorList>
    </citation>
    <scope>NUCLEOTIDE SEQUENCE</scope>
    <source>
        <strain evidence="16">CBS 121167</strain>
    </source>
</reference>
<dbReference type="GO" id="GO:0000139">
    <property type="term" value="C:Golgi membrane"/>
    <property type="evidence" value="ECO:0007669"/>
    <property type="project" value="UniProtKB-SubCell"/>
</dbReference>
<keyword evidence="3 12" id="KW-0813">Transport</keyword>
<keyword evidence="17" id="KW-1185">Reference proteome</keyword>
<feature type="region of interest" description="Disordered" evidence="14">
    <location>
        <begin position="1"/>
        <end position="58"/>
    </location>
</feature>
<keyword evidence="4 15" id="KW-0812">Transmembrane</keyword>
<organism evidence="16 17">
    <name type="scientific">Aplosporella prunicola CBS 121167</name>
    <dbReference type="NCBI Taxonomy" id="1176127"/>
    <lineage>
        <taxon>Eukaryota</taxon>
        <taxon>Fungi</taxon>
        <taxon>Dikarya</taxon>
        <taxon>Ascomycota</taxon>
        <taxon>Pezizomycotina</taxon>
        <taxon>Dothideomycetes</taxon>
        <taxon>Dothideomycetes incertae sedis</taxon>
        <taxon>Botryosphaeriales</taxon>
        <taxon>Aplosporellaceae</taxon>
        <taxon>Aplosporella</taxon>
    </lineage>
</organism>
<dbReference type="GeneID" id="54301262"/>
<evidence type="ECO:0000256" key="1">
    <source>
        <dbReference type="ARBA" id="ARBA00004163"/>
    </source>
</evidence>
<dbReference type="Gene3D" id="1.20.5.110">
    <property type="match status" value="1"/>
</dbReference>
<sequence length="267" mass="30295">MVRCSYPTARSSNPNSLFNSARRQSTALRKELDGLAQSSSSSSSNSSNGSPLPPALLGQTNASLASFGRTIEDYARLARHEPGAAEQETAYERIDAFTRELAEYRERFARLKQERDDERQAVPTHAWLFGRRHHHTDTPENPYAATSAAQYSPWWPYCSANSSALDAGSGDYTREERTFRHQSFTASINVQLDEFLGRGSAVLRDLEDQREMLNGTRRKLYSVANMLEVSNDTIRMVKRCAKQDKWMFWGGVTAFSVFCYLVLKWLR</sequence>
<evidence type="ECO:0000256" key="8">
    <source>
        <dbReference type="ARBA" id="ARBA00023034"/>
    </source>
</evidence>
<comment type="subcellular location">
    <subcellularLocation>
        <location evidence="1">Endoplasmic reticulum membrane</location>
        <topology evidence="1">Single-pass type IV membrane protein</topology>
    </subcellularLocation>
    <subcellularLocation>
        <location evidence="2">Golgi apparatus membrane</location>
        <topology evidence="2">Single-pass type IV membrane protein</topology>
    </subcellularLocation>
</comment>
<evidence type="ECO:0000256" key="5">
    <source>
        <dbReference type="ARBA" id="ARBA00022892"/>
    </source>
</evidence>
<evidence type="ECO:0000256" key="9">
    <source>
        <dbReference type="ARBA" id="ARBA00023136"/>
    </source>
</evidence>
<name>A0A6A6BVK5_9PEZI</name>
<evidence type="ECO:0000256" key="2">
    <source>
        <dbReference type="ARBA" id="ARBA00004409"/>
    </source>
</evidence>
<keyword evidence="7 15" id="KW-1133">Transmembrane helix</keyword>
<dbReference type="OrthoDB" id="158360at2759"/>
<dbReference type="GO" id="GO:0005484">
    <property type="term" value="F:SNAP receptor activity"/>
    <property type="evidence" value="ECO:0007669"/>
    <property type="project" value="InterPro"/>
</dbReference>
<dbReference type="GO" id="GO:0031902">
    <property type="term" value="C:late endosome membrane"/>
    <property type="evidence" value="ECO:0007669"/>
    <property type="project" value="TreeGrafter"/>
</dbReference>
<evidence type="ECO:0000256" key="14">
    <source>
        <dbReference type="SAM" id="MobiDB-lite"/>
    </source>
</evidence>
<dbReference type="GO" id="GO:0000149">
    <property type="term" value="F:SNARE binding"/>
    <property type="evidence" value="ECO:0007669"/>
    <property type="project" value="TreeGrafter"/>
</dbReference>
<feature type="coiled-coil region" evidence="13">
    <location>
        <begin position="87"/>
        <end position="121"/>
    </location>
</feature>
<dbReference type="GO" id="GO:0005789">
    <property type="term" value="C:endoplasmic reticulum membrane"/>
    <property type="evidence" value="ECO:0007669"/>
    <property type="project" value="UniProtKB-SubCell"/>
</dbReference>
<dbReference type="AlphaFoldDB" id="A0A6A6BVK5"/>
<keyword evidence="5" id="KW-0931">ER-Golgi transport</keyword>